<dbReference type="OrthoDB" id="8296556at2"/>
<name>A0A512ITV6_9HYPH</name>
<proteinExistence type="predicted"/>
<organism evidence="2 3">
    <name type="scientific">Methylobacterium haplocladii</name>
    <dbReference type="NCBI Taxonomy" id="1176176"/>
    <lineage>
        <taxon>Bacteria</taxon>
        <taxon>Pseudomonadati</taxon>
        <taxon>Pseudomonadota</taxon>
        <taxon>Alphaproteobacteria</taxon>
        <taxon>Hyphomicrobiales</taxon>
        <taxon>Methylobacteriaceae</taxon>
        <taxon>Methylobacterium</taxon>
    </lineage>
</organism>
<accession>A0A512ITV6</accession>
<sequence length="88" mass="9717">MPRYFFHTHIDDDVIVDPDGRDLADPDAAWNAARTLALQLLQGAESDPALFQAVIFVTDASEEVVLEFPLTDALVAEPVAQPDDETRH</sequence>
<comment type="caution">
    <text evidence="2">The sequence shown here is derived from an EMBL/GenBank/DDBJ whole genome shotgun (WGS) entry which is preliminary data.</text>
</comment>
<dbReference type="Proteomes" id="UP000321258">
    <property type="component" value="Unassembled WGS sequence"/>
</dbReference>
<evidence type="ECO:0000313" key="3">
    <source>
        <dbReference type="Proteomes" id="UP000321258"/>
    </source>
</evidence>
<gene>
    <name evidence="2" type="ORF">MHA02_34560</name>
</gene>
<dbReference type="AlphaFoldDB" id="A0A512ITV6"/>
<dbReference type="Pfam" id="PF21834">
    <property type="entry name" value="DUF6894"/>
    <property type="match status" value="1"/>
</dbReference>
<evidence type="ECO:0000313" key="2">
    <source>
        <dbReference type="EMBL" id="GEP01069.1"/>
    </source>
</evidence>
<feature type="domain" description="DUF6894" evidence="1">
    <location>
        <begin position="3"/>
        <end position="71"/>
    </location>
</feature>
<dbReference type="RefSeq" id="WP_147080990.1">
    <property type="nucleotide sequence ID" value="NZ_BJZT01000038.1"/>
</dbReference>
<dbReference type="InterPro" id="IPR054189">
    <property type="entry name" value="DUF6894"/>
</dbReference>
<keyword evidence="3" id="KW-1185">Reference proteome</keyword>
<evidence type="ECO:0000259" key="1">
    <source>
        <dbReference type="Pfam" id="PF21834"/>
    </source>
</evidence>
<dbReference type="EMBL" id="BJZT01000038">
    <property type="protein sequence ID" value="GEP01069.1"/>
    <property type="molecule type" value="Genomic_DNA"/>
</dbReference>
<protein>
    <recommendedName>
        <fullName evidence="1">DUF6894 domain-containing protein</fullName>
    </recommendedName>
</protein>
<reference evidence="2 3" key="1">
    <citation type="submission" date="2019-07" db="EMBL/GenBank/DDBJ databases">
        <title>Whole genome shotgun sequence of Methylobacterium haplocladii NBRC 107714.</title>
        <authorList>
            <person name="Hosoyama A."/>
            <person name="Uohara A."/>
            <person name="Ohji S."/>
            <person name="Ichikawa N."/>
        </authorList>
    </citation>
    <scope>NUCLEOTIDE SEQUENCE [LARGE SCALE GENOMIC DNA]</scope>
    <source>
        <strain evidence="2 3">NBRC 107714</strain>
    </source>
</reference>